<organism evidence="2 3">
    <name type="scientific">Ensete ventricosum</name>
    <name type="common">Abyssinian banana</name>
    <name type="synonym">Musa ensete</name>
    <dbReference type="NCBI Taxonomy" id="4639"/>
    <lineage>
        <taxon>Eukaryota</taxon>
        <taxon>Viridiplantae</taxon>
        <taxon>Streptophyta</taxon>
        <taxon>Embryophyta</taxon>
        <taxon>Tracheophyta</taxon>
        <taxon>Spermatophyta</taxon>
        <taxon>Magnoliopsida</taxon>
        <taxon>Liliopsida</taxon>
        <taxon>Zingiberales</taxon>
        <taxon>Musaceae</taxon>
        <taxon>Ensete</taxon>
    </lineage>
</organism>
<comment type="caution">
    <text evidence="2">The sequence shown here is derived from an EMBL/GenBank/DDBJ whole genome shotgun (WGS) entry which is preliminary data.</text>
</comment>
<accession>A0A426XLW7</accession>
<feature type="compositionally biased region" description="Basic residues" evidence="1">
    <location>
        <begin position="31"/>
        <end position="47"/>
    </location>
</feature>
<evidence type="ECO:0000256" key="1">
    <source>
        <dbReference type="SAM" id="MobiDB-lite"/>
    </source>
</evidence>
<proteinExistence type="predicted"/>
<reference evidence="2 3" key="1">
    <citation type="journal article" date="2014" name="Agronomy (Basel)">
        <title>A Draft Genome Sequence for Ensete ventricosum, the Drought-Tolerant Tree Against Hunger.</title>
        <authorList>
            <person name="Harrison J."/>
            <person name="Moore K.A."/>
            <person name="Paszkiewicz K."/>
            <person name="Jones T."/>
            <person name="Grant M."/>
            <person name="Ambacheew D."/>
            <person name="Muzemil S."/>
            <person name="Studholme D.J."/>
        </authorList>
    </citation>
    <scope>NUCLEOTIDE SEQUENCE [LARGE SCALE GENOMIC DNA]</scope>
</reference>
<feature type="region of interest" description="Disordered" evidence="1">
    <location>
        <begin position="1"/>
        <end position="117"/>
    </location>
</feature>
<sequence>MNDTHQEIGCPREHLRPPIAFPRPPPSRPSCKTRKHHQYRRNRKIREKIHLIPSIPLHNENSPKQKLRRRVKERPPRRWTDGGRWSDLVGPFESRGREKIPRTSSINRTTDAVRSSARISVNRRISVQGASGGAASLSTPRHSGDAACFGWVVAGERSNEDGRVPRRHTLRATIKPGTECLQSQLKRCPKAVTRVRFVRRATPRRLLVQMRLLTEEEMPCFGQWRAKKKCFV</sequence>
<dbReference type="EMBL" id="AMZH03019350">
    <property type="protein sequence ID" value="RRT40483.1"/>
    <property type="molecule type" value="Genomic_DNA"/>
</dbReference>
<feature type="compositionally biased region" description="Polar residues" evidence="1">
    <location>
        <begin position="102"/>
        <end position="117"/>
    </location>
</feature>
<evidence type="ECO:0000313" key="2">
    <source>
        <dbReference type="EMBL" id="RRT40483.1"/>
    </source>
</evidence>
<feature type="compositionally biased region" description="Basic and acidic residues" evidence="1">
    <location>
        <begin position="1"/>
        <end position="16"/>
    </location>
</feature>
<evidence type="ECO:0000313" key="3">
    <source>
        <dbReference type="Proteomes" id="UP000287651"/>
    </source>
</evidence>
<dbReference type="AlphaFoldDB" id="A0A426XLW7"/>
<gene>
    <name evidence="2" type="ORF">B296_00044908</name>
</gene>
<protein>
    <submittedName>
        <fullName evidence="2">Uncharacterized protein</fullName>
    </submittedName>
</protein>
<feature type="compositionally biased region" description="Pro residues" evidence="1">
    <location>
        <begin position="19"/>
        <end position="28"/>
    </location>
</feature>
<name>A0A426XLW7_ENSVE</name>
<dbReference type="Proteomes" id="UP000287651">
    <property type="component" value="Unassembled WGS sequence"/>
</dbReference>